<comment type="function">
    <text evidence="1 10">Catalyzes the synthesis of the hydroxymethylpyrimidine phosphate (HMP-P) moiety of thiamine from aminoimidazole ribotide (AIR) in a radical S-adenosyl-L-methionine (SAM)-dependent reaction.</text>
</comment>
<dbReference type="SFLD" id="SFLDS00113">
    <property type="entry name" value="Radical_SAM_Phosphomethylpyrim"/>
    <property type="match status" value="1"/>
</dbReference>
<keyword evidence="4 10" id="KW-0479">Metal-binding</keyword>
<feature type="binding site" evidence="10">
    <location>
        <position position="534"/>
    </location>
    <ligand>
        <name>[4Fe-4S] cluster</name>
        <dbReference type="ChEBI" id="CHEBI:49883"/>
        <note>4Fe-4S-S-AdoMet</note>
    </ligand>
</feature>
<accession>A0ABV5AEP6</accession>
<feature type="binding site" evidence="10">
    <location>
        <position position="539"/>
    </location>
    <ligand>
        <name>[4Fe-4S] cluster</name>
        <dbReference type="ChEBI" id="CHEBI:49883"/>
        <note>4Fe-4S-S-AdoMet</note>
    </ligand>
</feature>
<feature type="binding site" evidence="10">
    <location>
        <begin position="344"/>
        <end position="347"/>
    </location>
    <ligand>
        <name>substrate</name>
    </ligand>
</feature>
<feature type="binding site" evidence="10">
    <location>
        <position position="383"/>
    </location>
    <ligand>
        <name>substrate</name>
    </ligand>
</feature>
<gene>
    <name evidence="10 12" type="primary">thiC</name>
    <name evidence="12" type="ORF">KKP3000_004233</name>
</gene>
<dbReference type="PANTHER" id="PTHR30557">
    <property type="entry name" value="THIAMINE BIOSYNTHESIS PROTEIN THIC"/>
    <property type="match status" value="1"/>
</dbReference>
<dbReference type="PANTHER" id="PTHR30557:SF1">
    <property type="entry name" value="PHOSPHOMETHYLPYRIMIDINE SYNTHASE, CHLOROPLASTIC"/>
    <property type="match status" value="1"/>
</dbReference>
<feature type="binding site" evidence="10">
    <location>
        <position position="410"/>
    </location>
    <ligand>
        <name>substrate</name>
    </ligand>
</feature>
<evidence type="ECO:0000259" key="11">
    <source>
        <dbReference type="Pfam" id="PF13667"/>
    </source>
</evidence>
<reference evidence="12 13" key="1">
    <citation type="journal article" date="2024" name="Int. J. Mol. Sci.">
        <title>Exploration of Alicyclobacillus spp. Genome in Search of Antibiotic Resistance.</title>
        <authorList>
            <person name="Bucka-Kolendo J."/>
            <person name="Kiousi D.E."/>
            <person name="Dekowska A."/>
            <person name="Mikolajczuk-Szczyrba A."/>
            <person name="Karadedos D.M."/>
            <person name="Michael P."/>
            <person name="Galanis A."/>
            <person name="Sokolowska B."/>
        </authorList>
    </citation>
    <scope>NUCLEOTIDE SEQUENCE [LARGE SCALE GENOMIC DNA]</scope>
    <source>
        <strain evidence="12 13">KKP 3000</strain>
    </source>
</reference>
<evidence type="ECO:0000313" key="13">
    <source>
        <dbReference type="Proteomes" id="UP001579974"/>
    </source>
</evidence>
<dbReference type="InterPro" id="IPR025747">
    <property type="entry name" value="ThiC-associated_dom"/>
</dbReference>
<dbReference type="EC" id="4.1.99.17" evidence="10"/>
<feature type="binding site" evidence="10">
    <location>
        <position position="387"/>
    </location>
    <ligand>
        <name>Zn(2+)</name>
        <dbReference type="ChEBI" id="CHEBI:29105"/>
    </ligand>
</feature>
<dbReference type="Proteomes" id="UP001579974">
    <property type="component" value="Unassembled WGS sequence"/>
</dbReference>
<keyword evidence="9 10" id="KW-0456">Lyase</keyword>
<keyword evidence="6 10" id="KW-0784">Thiamine biosynthesis</keyword>
<keyword evidence="7 10" id="KW-0408">Iron</keyword>
<dbReference type="Pfam" id="PF01964">
    <property type="entry name" value="ThiC_Rad_SAM"/>
    <property type="match status" value="1"/>
</dbReference>
<feature type="domain" description="ThiC-associated" evidence="11">
    <location>
        <begin position="7"/>
        <end position="83"/>
    </location>
</feature>
<dbReference type="InterPro" id="IPR037509">
    <property type="entry name" value="ThiC"/>
</dbReference>
<keyword evidence="8 10" id="KW-0411">Iron-sulfur</keyword>
<evidence type="ECO:0000256" key="2">
    <source>
        <dbReference type="ARBA" id="ARBA00022485"/>
    </source>
</evidence>
<dbReference type="Gene3D" id="3.20.20.540">
    <property type="entry name" value="Radical SAM ThiC family, central domain"/>
    <property type="match status" value="1"/>
</dbReference>
<protein>
    <recommendedName>
        <fullName evidence="10">Phosphomethylpyrimidine synthase</fullName>
        <ecNumber evidence="10">4.1.99.17</ecNumber>
    </recommendedName>
    <alternativeName>
        <fullName evidence="10">Hydroxymethylpyrimidine phosphate synthase</fullName>
        <shortName evidence="10">HMP-P synthase</shortName>
        <shortName evidence="10">HMP-phosphate synthase</shortName>
        <shortName evidence="10">HMPP synthase</shortName>
    </alternativeName>
    <alternativeName>
        <fullName evidence="10">Thiamine biosynthesis protein ThiC</fullName>
    </alternativeName>
</protein>
<dbReference type="RefSeq" id="WP_275474480.1">
    <property type="nucleotide sequence ID" value="NZ_CP162940.1"/>
</dbReference>
<dbReference type="SFLD" id="SFLDF00407">
    <property type="entry name" value="phosphomethylpyrimidine_syntha"/>
    <property type="match status" value="1"/>
</dbReference>
<feature type="binding site" evidence="10">
    <location>
        <position position="283"/>
    </location>
    <ligand>
        <name>substrate</name>
    </ligand>
</feature>
<evidence type="ECO:0000313" key="12">
    <source>
        <dbReference type="EMBL" id="MFB5190747.1"/>
    </source>
</evidence>
<comment type="cofactor">
    <cofactor evidence="10">
        <name>[4Fe-4S] cluster</name>
        <dbReference type="ChEBI" id="CHEBI:49883"/>
    </cofactor>
    <text evidence="10">Binds 1 [4Fe-4S] cluster per subunit. The cluster is coordinated with 3 cysteines and an exchangeable S-adenosyl-L-methionine.</text>
</comment>
<evidence type="ECO:0000256" key="8">
    <source>
        <dbReference type="ARBA" id="ARBA00023014"/>
    </source>
</evidence>
<keyword evidence="2 10" id="KW-0004">4Fe-4S</keyword>
<comment type="similarity">
    <text evidence="10">Belongs to the ThiC family.</text>
</comment>
<evidence type="ECO:0000256" key="3">
    <source>
        <dbReference type="ARBA" id="ARBA00022691"/>
    </source>
</evidence>
<feature type="binding site" evidence="10">
    <location>
        <position position="189"/>
    </location>
    <ligand>
        <name>substrate</name>
    </ligand>
</feature>
<organism evidence="12 13">
    <name type="scientific">Alicyclobacillus fastidiosus</name>
    <dbReference type="NCBI Taxonomy" id="392011"/>
    <lineage>
        <taxon>Bacteria</taxon>
        <taxon>Bacillati</taxon>
        <taxon>Bacillota</taxon>
        <taxon>Bacilli</taxon>
        <taxon>Bacillales</taxon>
        <taxon>Alicyclobacillaceae</taxon>
        <taxon>Alicyclobacillus</taxon>
    </lineage>
</organism>
<sequence>MSDIEYFPNSQKAYVVGSRPDIQVPMREITLSPTTGRFGSQENQPVRVYDTSGIYTDANAITDVQIGLPPIRRNWILERGDVEVYEGREVRPVDNGWKGPLPATEEVFPGLGRKPLRAKTGRNVTQMHYARQGIITPEMEFIAVREGMNPEFVRDEVASGRAIIPCNINHPESEPMIIGRHFHVKVNANIGNSAVASSIEAEVDKMRWATLWGADTVMDLSTGKHIHTTREWIIRNSPVPIGTVPTYQALEKVGGEATALTWEIFRDTLIEQAEQGVDYFTIHAGVRLRYIPLTANRVTGIVSRGGSILAAWCLAHHEENFLYTHFDEICEIMKTYDVAFSLGDGLRPGSIADANDEAQFAELETLGELTKIAWQHDVQVMIEGPGHVPMHKIKENVDRQMEVCQEAPFYTLGPLTTDIAPGYDHITSAIGAAMIGWFGTAMLCYVTPKEHLGLPNKDDVKEGVIAYKIAAHAADLAKGHPNAQQRDDALSKARFEFRWRDQFNLSLDPQRAIAFHDETLPLEPAKTAHFCSMCGPKFCSMKITQDIREYARDHGLDVESSIAVGMEQKAKEFRASGNKVYQR</sequence>
<evidence type="ECO:0000256" key="6">
    <source>
        <dbReference type="ARBA" id="ARBA00022977"/>
    </source>
</evidence>
<evidence type="ECO:0000256" key="4">
    <source>
        <dbReference type="ARBA" id="ARBA00022723"/>
    </source>
</evidence>
<dbReference type="InterPro" id="IPR038521">
    <property type="entry name" value="ThiC/Bza_core_dom"/>
</dbReference>
<proteinExistence type="inferred from homology"/>
<evidence type="ECO:0000256" key="1">
    <source>
        <dbReference type="ARBA" id="ARBA00003175"/>
    </source>
</evidence>
<keyword evidence="3 10" id="KW-0949">S-adenosyl-L-methionine</keyword>
<dbReference type="GO" id="GO:0070284">
    <property type="term" value="F:phosphomethylpyrimidine synthase activity"/>
    <property type="evidence" value="ECO:0007669"/>
    <property type="project" value="UniProtKB-EC"/>
</dbReference>
<dbReference type="Pfam" id="PF13667">
    <property type="entry name" value="ThiC-associated"/>
    <property type="match status" value="1"/>
</dbReference>
<feature type="binding site" evidence="10">
    <location>
        <position position="247"/>
    </location>
    <ligand>
        <name>substrate</name>
    </ligand>
</feature>
<name>A0ABV5AEP6_9BACL</name>
<feature type="binding site" evidence="10">
    <location>
        <position position="218"/>
    </location>
    <ligand>
        <name>substrate</name>
    </ligand>
</feature>
<evidence type="ECO:0000256" key="7">
    <source>
        <dbReference type="ARBA" id="ARBA00023004"/>
    </source>
</evidence>
<comment type="pathway">
    <text evidence="10">Cofactor biosynthesis; thiamine diphosphate biosynthesis.</text>
</comment>
<comment type="caution">
    <text evidence="12">The sequence shown here is derived from an EMBL/GenBank/DDBJ whole genome shotgun (WGS) entry which is preliminary data.</text>
</comment>
<keyword evidence="5 10" id="KW-0862">Zinc</keyword>
<dbReference type="HAMAP" id="MF_00089">
    <property type="entry name" value="ThiC"/>
    <property type="match status" value="1"/>
</dbReference>
<feature type="binding site" evidence="10">
    <location>
        <position position="531"/>
    </location>
    <ligand>
        <name>[4Fe-4S] cluster</name>
        <dbReference type="ChEBI" id="CHEBI:49883"/>
        <note>4Fe-4S-S-AdoMet</note>
    </ligand>
</feature>
<feature type="binding site" evidence="10">
    <location>
        <position position="451"/>
    </location>
    <ligand>
        <name>Zn(2+)</name>
        <dbReference type="ChEBI" id="CHEBI:29105"/>
    </ligand>
</feature>
<dbReference type="InterPro" id="IPR002817">
    <property type="entry name" value="ThiC/BzaA/B"/>
</dbReference>
<feature type="binding site" evidence="10">
    <location>
        <begin position="303"/>
        <end position="305"/>
    </location>
    <ligand>
        <name>substrate</name>
    </ligand>
</feature>
<dbReference type="Gene3D" id="6.10.250.620">
    <property type="match status" value="1"/>
</dbReference>
<dbReference type="SFLD" id="SFLDG01114">
    <property type="entry name" value="phosphomethylpyrimidine_syntha"/>
    <property type="match status" value="1"/>
</dbReference>
<dbReference type="NCBIfam" id="TIGR00190">
    <property type="entry name" value="thiC"/>
    <property type="match status" value="1"/>
</dbReference>
<dbReference type="NCBIfam" id="NF009895">
    <property type="entry name" value="PRK13352.1"/>
    <property type="match status" value="1"/>
</dbReference>
<dbReference type="EMBL" id="JBDXSU010000007">
    <property type="protein sequence ID" value="MFB5190747.1"/>
    <property type="molecule type" value="Genomic_DNA"/>
</dbReference>
<keyword evidence="13" id="KW-1185">Reference proteome</keyword>
<comment type="catalytic activity">
    <reaction evidence="10">
        <text>5-amino-1-(5-phospho-beta-D-ribosyl)imidazole + S-adenosyl-L-methionine = 4-amino-2-methyl-5-(phosphooxymethyl)pyrimidine + CO + 5'-deoxyadenosine + formate + L-methionine + 3 H(+)</text>
        <dbReference type="Rhea" id="RHEA:24840"/>
        <dbReference type="ChEBI" id="CHEBI:15378"/>
        <dbReference type="ChEBI" id="CHEBI:15740"/>
        <dbReference type="ChEBI" id="CHEBI:17245"/>
        <dbReference type="ChEBI" id="CHEBI:17319"/>
        <dbReference type="ChEBI" id="CHEBI:57844"/>
        <dbReference type="ChEBI" id="CHEBI:58354"/>
        <dbReference type="ChEBI" id="CHEBI:59789"/>
        <dbReference type="ChEBI" id="CHEBI:137981"/>
        <dbReference type="EC" id="4.1.99.17"/>
    </reaction>
</comment>
<evidence type="ECO:0000256" key="10">
    <source>
        <dbReference type="HAMAP-Rule" id="MF_00089"/>
    </source>
</evidence>
<evidence type="ECO:0000256" key="5">
    <source>
        <dbReference type="ARBA" id="ARBA00022833"/>
    </source>
</evidence>
<dbReference type="NCBIfam" id="NF006763">
    <property type="entry name" value="PRK09284.1"/>
    <property type="match status" value="1"/>
</dbReference>
<evidence type="ECO:0000256" key="9">
    <source>
        <dbReference type="ARBA" id="ARBA00023239"/>
    </source>
</evidence>